<keyword evidence="11" id="KW-0227">DNA damage</keyword>
<feature type="domain" description="Helix-hairpin-helix DNA-binding motif class 1" evidence="22">
    <location>
        <begin position="128"/>
        <end position="147"/>
    </location>
</feature>
<dbReference type="InterPro" id="IPR043519">
    <property type="entry name" value="NT_sf"/>
</dbReference>
<keyword evidence="25" id="KW-0378">Hydrolase</keyword>
<keyword evidence="9" id="KW-0548">Nucleotidyltransferase</keyword>
<dbReference type="Pfam" id="PF14716">
    <property type="entry name" value="HHH_8"/>
    <property type="match status" value="1"/>
</dbReference>
<dbReference type="GO" id="GO:0140078">
    <property type="term" value="F:class I DNA-(apurinic or apyrimidinic site) endonuclease activity"/>
    <property type="evidence" value="ECO:0007669"/>
    <property type="project" value="UniProtKB-EC"/>
</dbReference>
<evidence type="ECO:0000256" key="14">
    <source>
        <dbReference type="ARBA" id="ARBA00023053"/>
    </source>
</evidence>
<feature type="domain" description="Helix-hairpin-helix DNA-binding motif class 1" evidence="22">
    <location>
        <begin position="93"/>
        <end position="112"/>
    </location>
</feature>
<dbReference type="SUPFAM" id="SSF89550">
    <property type="entry name" value="PHP domain-like"/>
    <property type="match status" value="1"/>
</dbReference>
<accession>A0A5C6EGS3</accession>
<dbReference type="EC" id="4.2.99.18" evidence="4"/>
<keyword evidence="14" id="KW-0915">Sodium</keyword>
<comment type="cofactor">
    <cofactor evidence="1">
        <name>Mg(2+)</name>
        <dbReference type="ChEBI" id="CHEBI:18420"/>
    </cofactor>
</comment>
<dbReference type="InterPro" id="IPR003141">
    <property type="entry name" value="Pol/His_phosphatase_N"/>
</dbReference>
<dbReference type="GO" id="GO:0005829">
    <property type="term" value="C:cytosol"/>
    <property type="evidence" value="ECO:0007669"/>
    <property type="project" value="TreeGrafter"/>
</dbReference>
<evidence type="ECO:0000256" key="20">
    <source>
        <dbReference type="ARBA" id="ARBA00045548"/>
    </source>
</evidence>
<keyword evidence="13" id="KW-0239">DNA-directed DNA polymerase</keyword>
<dbReference type="PANTHER" id="PTHR36928">
    <property type="entry name" value="PHOSPHATASE YCDX-RELATED"/>
    <property type="match status" value="1"/>
</dbReference>
<keyword evidence="25" id="KW-0540">Nuclease</keyword>
<dbReference type="AlphaFoldDB" id="A0A5C6EGS3"/>
<dbReference type="InterPro" id="IPR037160">
    <property type="entry name" value="DNA_Pol_thumb_sf"/>
</dbReference>
<organism evidence="25 26">
    <name type="scientific">Rubripirellula reticaptiva</name>
    <dbReference type="NCBI Taxonomy" id="2528013"/>
    <lineage>
        <taxon>Bacteria</taxon>
        <taxon>Pseudomonadati</taxon>
        <taxon>Planctomycetota</taxon>
        <taxon>Planctomycetia</taxon>
        <taxon>Pirellulales</taxon>
        <taxon>Pirellulaceae</taxon>
        <taxon>Rubripirellula</taxon>
    </lineage>
</organism>
<proteinExistence type="predicted"/>
<protein>
    <recommendedName>
        <fullName evidence="5">DNA polymerase beta</fullName>
        <ecNumber evidence="3">2.7.7.7</ecNumber>
        <ecNumber evidence="4">4.2.99.18</ecNumber>
    </recommendedName>
    <alternativeName>
        <fullName evidence="16">5'-deoxyribose-phosphate lyase</fullName>
    </alternativeName>
    <alternativeName>
        <fullName evidence="17">AP lyase</fullName>
    </alternativeName>
</protein>
<gene>
    <name evidence="25" type="primary">polX_1</name>
    <name evidence="25" type="ORF">Poly59_48520</name>
</gene>
<comment type="catalytic activity">
    <reaction evidence="21">
        <text>DNA(n) + a 2'-deoxyribonucleoside 5'-triphosphate = DNA(n+1) + diphosphate</text>
        <dbReference type="Rhea" id="RHEA:22508"/>
        <dbReference type="Rhea" id="RHEA-COMP:17339"/>
        <dbReference type="Rhea" id="RHEA-COMP:17340"/>
        <dbReference type="ChEBI" id="CHEBI:33019"/>
        <dbReference type="ChEBI" id="CHEBI:61560"/>
        <dbReference type="ChEBI" id="CHEBI:173112"/>
        <dbReference type="EC" id="2.7.7.7"/>
    </reaction>
</comment>
<dbReference type="Gene3D" id="1.10.150.110">
    <property type="entry name" value="DNA polymerase beta, N-terminal domain-like"/>
    <property type="match status" value="1"/>
</dbReference>
<comment type="catalytic activity">
    <reaction evidence="18">
        <text>2'-deoxyribonucleotide-(2'-deoxyribose 5'-phosphate)-2'-deoxyribonucleotide-DNA = a 3'-end 2'-deoxyribonucleotide-(2,3-dehydro-2,3-deoxyribose 5'-phosphate)-DNA + a 5'-end 5'-phospho-2'-deoxyribonucleoside-DNA + H(+)</text>
        <dbReference type="Rhea" id="RHEA:66592"/>
        <dbReference type="Rhea" id="RHEA-COMP:13180"/>
        <dbReference type="Rhea" id="RHEA-COMP:16897"/>
        <dbReference type="Rhea" id="RHEA-COMP:17067"/>
        <dbReference type="ChEBI" id="CHEBI:15378"/>
        <dbReference type="ChEBI" id="CHEBI:136412"/>
        <dbReference type="ChEBI" id="CHEBI:157695"/>
        <dbReference type="ChEBI" id="CHEBI:167181"/>
        <dbReference type="EC" id="4.2.99.18"/>
    </reaction>
</comment>
<reference evidence="25 26" key="1">
    <citation type="submission" date="2019-02" db="EMBL/GenBank/DDBJ databases">
        <title>Deep-cultivation of Planctomycetes and their phenomic and genomic characterization uncovers novel biology.</title>
        <authorList>
            <person name="Wiegand S."/>
            <person name="Jogler M."/>
            <person name="Boedeker C."/>
            <person name="Pinto D."/>
            <person name="Vollmers J."/>
            <person name="Rivas-Marin E."/>
            <person name="Kohn T."/>
            <person name="Peeters S.H."/>
            <person name="Heuer A."/>
            <person name="Rast P."/>
            <person name="Oberbeckmann S."/>
            <person name="Bunk B."/>
            <person name="Jeske O."/>
            <person name="Meyerdierks A."/>
            <person name="Storesund J.E."/>
            <person name="Kallscheuer N."/>
            <person name="Luecker S."/>
            <person name="Lage O.M."/>
            <person name="Pohl T."/>
            <person name="Merkel B.J."/>
            <person name="Hornburger P."/>
            <person name="Mueller R.-W."/>
            <person name="Bruemmer F."/>
            <person name="Labrenz M."/>
            <person name="Spormann A.M."/>
            <person name="Op Den Camp H."/>
            <person name="Overmann J."/>
            <person name="Amann R."/>
            <person name="Jetten M.S.M."/>
            <person name="Mascher T."/>
            <person name="Medema M.H."/>
            <person name="Devos D.P."/>
            <person name="Kaster A.-K."/>
            <person name="Ovreas L."/>
            <person name="Rohde M."/>
            <person name="Galperin M.Y."/>
            <person name="Jogler C."/>
        </authorList>
    </citation>
    <scope>NUCLEOTIDE SEQUENCE [LARGE SCALE GENOMIC DNA]</scope>
    <source>
        <strain evidence="25 26">Poly59</strain>
    </source>
</reference>
<dbReference type="Gene3D" id="3.30.460.10">
    <property type="entry name" value="Beta Polymerase, domain 2"/>
    <property type="match status" value="1"/>
</dbReference>
<dbReference type="InterPro" id="IPR010996">
    <property type="entry name" value="HHH_MUS81"/>
</dbReference>
<evidence type="ECO:0000256" key="6">
    <source>
        <dbReference type="ARBA" id="ARBA00022481"/>
    </source>
</evidence>
<feature type="domain" description="DNA-directed DNA polymerase X" evidence="24">
    <location>
        <begin position="1"/>
        <end position="317"/>
    </location>
</feature>
<feature type="domain" description="Helix-hairpin-helix DNA-binding motif class 1" evidence="22">
    <location>
        <begin position="53"/>
        <end position="72"/>
    </location>
</feature>
<dbReference type="Pfam" id="PF02811">
    <property type="entry name" value="PHP"/>
    <property type="match status" value="1"/>
</dbReference>
<evidence type="ECO:0000256" key="4">
    <source>
        <dbReference type="ARBA" id="ARBA00012720"/>
    </source>
</evidence>
<dbReference type="Pfam" id="PF14520">
    <property type="entry name" value="HHH_5"/>
    <property type="match status" value="1"/>
</dbReference>
<dbReference type="GO" id="GO:0003677">
    <property type="term" value="F:DNA binding"/>
    <property type="evidence" value="ECO:0007669"/>
    <property type="project" value="InterPro"/>
</dbReference>
<dbReference type="SUPFAM" id="SSF47802">
    <property type="entry name" value="DNA polymerase beta, N-terminal domain-like"/>
    <property type="match status" value="1"/>
</dbReference>
<dbReference type="SMART" id="SM00483">
    <property type="entry name" value="POLXc"/>
    <property type="match status" value="1"/>
</dbReference>
<evidence type="ECO:0000313" key="25">
    <source>
        <dbReference type="EMBL" id="TWU48008.1"/>
    </source>
</evidence>
<evidence type="ECO:0000259" key="24">
    <source>
        <dbReference type="SMART" id="SM00483"/>
    </source>
</evidence>
<evidence type="ECO:0000256" key="19">
    <source>
        <dbReference type="ARBA" id="ARBA00044678"/>
    </source>
</evidence>
<evidence type="ECO:0000256" key="18">
    <source>
        <dbReference type="ARBA" id="ARBA00044632"/>
    </source>
</evidence>
<keyword evidence="26" id="KW-1185">Reference proteome</keyword>
<dbReference type="GO" id="GO:0008270">
    <property type="term" value="F:zinc ion binding"/>
    <property type="evidence" value="ECO:0007669"/>
    <property type="project" value="TreeGrafter"/>
</dbReference>
<dbReference type="Gene3D" id="1.10.150.20">
    <property type="entry name" value="5' to 3' exonuclease, C-terminal subdomain"/>
    <property type="match status" value="1"/>
</dbReference>
<evidence type="ECO:0000256" key="8">
    <source>
        <dbReference type="ARBA" id="ARBA00022679"/>
    </source>
</evidence>
<feature type="domain" description="Polymerase/histidinol phosphatase N-terminal" evidence="23">
    <location>
        <begin position="341"/>
        <end position="421"/>
    </location>
</feature>
<dbReference type="SUPFAM" id="SSF81301">
    <property type="entry name" value="Nucleotidyltransferase"/>
    <property type="match status" value="1"/>
</dbReference>
<dbReference type="InterPro" id="IPR003583">
    <property type="entry name" value="Hlx-hairpin-Hlx_DNA-bd_motif"/>
</dbReference>
<dbReference type="GO" id="GO:0003887">
    <property type="term" value="F:DNA-directed DNA polymerase activity"/>
    <property type="evidence" value="ECO:0007669"/>
    <property type="project" value="UniProtKB-KW"/>
</dbReference>
<evidence type="ECO:0000256" key="11">
    <source>
        <dbReference type="ARBA" id="ARBA00022763"/>
    </source>
</evidence>
<evidence type="ECO:0000256" key="21">
    <source>
        <dbReference type="ARBA" id="ARBA00049244"/>
    </source>
</evidence>
<evidence type="ECO:0000259" key="22">
    <source>
        <dbReference type="SMART" id="SM00278"/>
    </source>
</evidence>
<evidence type="ECO:0000256" key="9">
    <source>
        <dbReference type="ARBA" id="ARBA00022695"/>
    </source>
</evidence>
<dbReference type="RefSeq" id="WP_146536437.1">
    <property type="nucleotide sequence ID" value="NZ_SJPX01000005.1"/>
</dbReference>
<dbReference type="NCBIfam" id="NF006375">
    <property type="entry name" value="PRK08609.1"/>
    <property type="match status" value="1"/>
</dbReference>
<dbReference type="InterPro" id="IPR022311">
    <property type="entry name" value="PolX-like"/>
</dbReference>
<evidence type="ECO:0000259" key="23">
    <source>
        <dbReference type="SMART" id="SM00481"/>
    </source>
</evidence>
<keyword evidence="12" id="KW-0832">Ubl conjugation</keyword>
<comment type="function">
    <text evidence="20">Repair polymerase that plays a key role in base-excision repair. During this process, the damaged base is excised by specific DNA glycosylases, the DNA backbone is nicked at the abasic site by an apurinic/apyrimidic (AP) endonuclease, and POLB removes 5'-deoxyribose-phosphate from the preincised AP site acting as a 5'-deoxyribose-phosphate lyase (5'-dRP lyase); through its DNA polymerase activity, it adds one nucleotide to the 3' end of the arising single-nucleotide gap. Conducts 'gap-filling' DNA synthesis in a stepwise distributive fashion rather than in a processive fashion as for other DNA polymerases. It is also able to cleave sugar-phosphate bonds 3' to an intact AP site, acting as an AP lyase.</text>
</comment>
<dbReference type="CDD" id="cd00141">
    <property type="entry name" value="NT_POLXc"/>
    <property type="match status" value="1"/>
</dbReference>
<sequence length="568" mass="62521">MDNAAIADVFDEMAELLEFRGENPFRIRAYTNGAKAIRELTESVAAIVADENRDLSKVPGIGKTLAEKSAVLVETGSLPQLEQLRAEIPEVTIQMARIPGLGAKKAVKLQQELGLESLDDLRKACQEDKIAKLKGFGAKTQAAILDGLSIAEAAAERIYWSTADDLARSIGEHMAACSQITKLEWAGSYRRGRETVGDLDLLVVATDHQAVMDHLESYVGYAQTIGRGDTKISIRVGKSFQVDMRVVEADQFGAALQYFTGSQAHNIHTRRLAKDQGLKINEYGVFKVDDETKVAGETEADVYAAIGLPWIAPEIREDRREFEWAASGSLPELIEVSDVVGDLHMHTNATDGTATIREMADAAIARGLKYIAITDHSKRVSMAMGLDEKRLRQQWKLIDEIRPEYEGRLTILKGIECDILEKGGMDLADDCLAEADWVLASVHYGQKQPRDQITERILGAIENPHVTCIAHPTGRLINRRPPYDVDMDAVMAAAKSHGKLMELNANPARLDLNDLHLAAAKRVGIPIVISTDAHSIEGLDVMQYGIKQARRGGLTKDDVANTRPWPFR</sequence>
<dbReference type="InterPro" id="IPR002054">
    <property type="entry name" value="DNA-dir_DNA_pol_X"/>
</dbReference>
<dbReference type="Proteomes" id="UP000317977">
    <property type="component" value="Unassembled WGS sequence"/>
</dbReference>
<keyword evidence="25" id="KW-0269">Exonuclease</keyword>
<dbReference type="InterPro" id="IPR028207">
    <property type="entry name" value="DNA_pol_B_palm_palm"/>
</dbReference>
<dbReference type="EMBL" id="SJPX01000005">
    <property type="protein sequence ID" value="TWU48008.1"/>
    <property type="molecule type" value="Genomic_DNA"/>
</dbReference>
<dbReference type="SMART" id="SM00481">
    <property type="entry name" value="POLIIIAc"/>
    <property type="match status" value="1"/>
</dbReference>
<evidence type="ECO:0000256" key="16">
    <source>
        <dbReference type="ARBA" id="ARBA00035717"/>
    </source>
</evidence>
<dbReference type="SMART" id="SM00278">
    <property type="entry name" value="HhH1"/>
    <property type="match status" value="3"/>
</dbReference>
<keyword evidence="15" id="KW-0234">DNA repair</keyword>
<evidence type="ECO:0000256" key="17">
    <source>
        <dbReference type="ARBA" id="ARBA00035726"/>
    </source>
</evidence>
<dbReference type="OrthoDB" id="9808747at2"/>
<keyword evidence="7" id="KW-0237">DNA synthesis</keyword>
<dbReference type="GO" id="GO:0006281">
    <property type="term" value="P:DNA repair"/>
    <property type="evidence" value="ECO:0007669"/>
    <property type="project" value="UniProtKB-KW"/>
</dbReference>
<evidence type="ECO:0000313" key="26">
    <source>
        <dbReference type="Proteomes" id="UP000317977"/>
    </source>
</evidence>
<evidence type="ECO:0000256" key="12">
    <source>
        <dbReference type="ARBA" id="ARBA00022843"/>
    </source>
</evidence>
<keyword evidence="8" id="KW-0808">Transferase</keyword>
<dbReference type="InterPro" id="IPR002008">
    <property type="entry name" value="DNA_pol_X_beta-like"/>
</dbReference>
<keyword evidence="10" id="KW-0235">DNA replication</keyword>
<comment type="caution">
    <text evidence="25">The sequence shown here is derived from an EMBL/GenBank/DDBJ whole genome shotgun (WGS) entry which is preliminary data.</text>
</comment>
<dbReference type="CDD" id="cd07436">
    <property type="entry name" value="PHP_PolX"/>
    <property type="match status" value="1"/>
</dbReference>
<dbReference type="InterPro" id="IPR027421">
    <property type="entry name" value="DNA_pol_lamdba_lyase_dom_sf"/>
</dbReference>
<dbReference type="InterPro" id="IPR050243">
    <property type="entry name" value="PHP_phosphatase"/>
</dbReference>
<dbReference type="Gene3D" id="3.20.20.140">
    <property type="entry name" value="Metal-dependent hydrolases"/>
    <property type="match status" value="1"/>
</dbReference>
<dbReference type="InterPro" id="IPR029398">
    <property type="entry name" value="PolB_thumb"/>
</dbReference>
<keyword evidence="6" id="KW-0488">Methylation</keyword>
<dbReference type="Pfam" id="PF14792">
    <property type="entry name" value="DNA_pol_B_palm"/>
    <property type="match status" value="1"/>
</dbReference>
<dbReference type="Gene3D" id="3.30.210.10">
    <property type="entry name" value="DNA polymerase, thumb domain"/>
    <property type="match status" value="1"/>
</dbReference>
<evidence type="ECO:0000256" key="3">
    <source>
        <dbReference type="ARBA" id="ARBA00012417"/>
    </source>
</evidence>
<evidence type="ECO:0000256" key="5">
    <source>
        <dbReference type="ARBA" id="ARBA00020020"/>
    </source>
</evidence>
<name>A0A5C6EGS3_9BACT</name>
<evidence type="ECO:0000256" key="10">
    <source>
        <dbReference type="ARBA" id="ARBA00022705"/>
    </source>
</evidence>
<dbReference type="Pfam" id="PF14791">
    <property type="entry name" value="DNA_pol_B_thumb"/>
    <property type="match status" value="1"/>
</dbReference>
<dbReference type="PIRSF" id="PIRSF005047">
    <property type="entry name" value="UCP005047_YshC"/>
    <property type="match status" value="1"/>
</dbReference>
<dbReference type="EC" id="2.7.7.7" evidence="3"/>
<dbReference type="PRINTS" id="PR00870">
    <property type="entry name" value="DNAPOLXBETA"/>
</dbReference>
<evidence type="ECO:0000256" key="7">
    <source>
        <dbReference type="ARBA" id="ARBA00022634"/>
    </source>
</evidence>
<evidence type="ECO:0000256" key="2">
    <source>
        <dbReference type="ARBA" id="ARBA00004496"/>
    </source>
</evidence>
<comment type="subcellular location">
    <subcellularLocation>
        <location evidence="2">Cytoplasm</location>
    </subcellularLocation>
</comment>
<comment type="catalytic activity">
    <reaction evidence="19">
        <text>a 5'-end 2'-deoxyribose-2'-deoxyribonucleotide-DNA = (2E,4S)-4-hydroxypenten-2-al-5-phosphate + a 5'-end 5'-phospho-2'-deoxyribonucleoside-DNA + H(+)</text>
        <dbReference type="Rhea" id="RHEA:76255"/>
        <dbReference type="Rhea" id="RHEA-COMP:13180"/>
        <dbReference type="Rhea" id="RHEA-COMP:18657"/>
        <dbReference type="ChEBI" id="CHEBI:15378"/>
        <dbReference type="ChEBI" id="CHEBI:136412"/>
        <dbReference type="ChEBI" id="CHEBI:195194"/>
        <dbReference type="ChEBI" id="CHEBI:195195"/>
    </reaction>
</comment>
<dbReference type="GO" id="GO:0004527">
    <property type="term" value="F:exonuclease activity"/>
    <property type="evidence" value="ECO:0007669"/>
    <property type="project" value="UniProtKB-KW"/>
</dbReference>
<dbReference type="GO" id="GO:0042578">
    <property type="term" value="F:phosphoric ester hydrolase activity"/>
    <property type="evidence" value="ECO:0007669"/>
    <property type="project" value="TreeGrafter"/>
</dbReference>
<evidence type="ECO:0000256" key="1">
    <source>
        <dbReference type="ARBA" id="ARBA00001946"/>
    </source>
</evidence>
<dbReference type="InterPro" id="IPR016195">
    <property type="entry name" value="Pol/histidinol_Pase-like"/>
</dbReference>
<dbReference type="InterPro" id="IPR004013">
    <property type="entry name" value="PHP_dom"/>
</dbReference>
<dbReference type="PANTHER" id="PTHR36928:SF1">
    <property type="entry name" value="PHOSPHATASE YCDX-RELATED"/>
    <property type="match status" value="1"/>
</dbReference>
<evidence type="ECO:0000256" key="13">
    <source>
        <dbReference type="ARBA" id="ARBA00022932"/>
    </source>
</evidence>
<evidence type="ECO:0000256" key="15">
    <source>
        <dbReference type="ARBA" id="ARBA00023204"/>
    </source>
</evidence>
<dbReference type="InterPro" id="IPR047967">
    <property type="entry name" value="PolX_PHP"/>
</dbReference>